<sequence>MKVLLVFVDGIGLGENRSDKNPFVAYPVPLLQTLFGGSPTLALGPVLSEHACLIPTDATLGVAGLPQSATGQTALFTGVNAPAVMGMHVHAFPGPKLTEIIAEHGIMKRLTNHGYRVTSANMYTPDYMTLVASRKRRHAATTLTILTAGQPLRSLEDLLAGRAIYQDITNEALIQAGWPDVVPLAPRLAGQRLVELADTQDFTMFEYFQTDLCGHKQDWVRAARIMNILQEFLAGIYEALPPDMLFVLTSDHGNFEDLSTKRHTLQPVPTVLIGRQCVRLARNIHSLADITPVIISALETDRGR</sequence>
<dbReference type="InterPro" id="IPR010045">
    <property type="entry name" value="DeoB"/>
</dbReference>
<reference evidence="6 7" key="1">
    <citation type="submission" date="2016-10" db="EMBL/GenBank/DDBJ databases">
        <authorList>
            <person name="de Groot N.N."/>
        </authorList>
    </citation>
    <scope>NUCLEOTIDE SEQUENCE [LARGE SCALE GENOMIC DNA]</scope>
    <source>
        <strain evidence="6 7">DSM 13305</strain>
    </source>
</reference>
<evidence type="ECO:0000256" key="4">
    <source>
        <dbReference type="ARBA" id="ARBA00023235"/>
    </source>
</evidence>
<dbReference type="PANTHER" id="PTHR21110:SF0">
    <property type="entry name" value="PHOSPHOPENTOMUTASE"/>
    <property type="match status" value="1"/>
</dbReference>
<proteinExistence type="inferred from homology"/>
<name>A0A1H8SFV3_9FIRM</name>
<comment type="similarity">
    <text evidence="1">Belongs to the phosphopentomutase family.</text>
</comment>
<dbReference type="GO" id="GO:0008973">
    <property type="term" value="F:phosphopentomutase activity"/>
    <property type="evidence" value="ECO:0007669"/>
    <property type="project" value="InterPro"/>
</dbReference>
<dbReference type="GO" id="GO:0009117">
    <property type="term" value="P:nucleotide metabolic process"/>
    <property type="evidence" value="ECO:0007669"/>
    <property type="project" value="InterPro"/>
</dbReference>
<accession>A0A1H8SFV3</accession>
<protein>
    <submittedName>
        <fullName evidence="6">Metalloenzyme superfamily protein</fullName>
    </submittedName>
</protein>
<dbReference type="PANTHER" id="PTHR21110">
    <property type="entry name" value="PHOSPHOPENTOMUTASE"/>
    <property type="match status" value="1"/>
</dbReference>
<evidence type="ECO:0000313" key="7">
    <source>
        <dbReference type="Proteomes" id="UP000198847"/>
    </source>
</evidence>
<dbReference type="GO" id="GO:0000287">
    <property type="term" value="F:magnesium ion binding"/>
    <property type="evidence" value="ECO:0007669"/>
    <property type="project" value="InterPro"/>
</dbReference>
<dbReference type="InterPro" id="IPR006124">
    <property type="entry name" value="Metalloenzyme"/>
</dbReference>
<dbReference type="STRING" id="112903.SAMN04490178_10536"/>
<evidence type="ECO:0000259" key="5">
    <source>
        <dbReference type="Pfam" id="PF01676"/>
    </source>
</evidence>
<keyword evidence="3" id="KW-0464">Manganese</keyword>
<dbReference type="Proteomes" id="UP000198847">
    <property type="component" value="Unassembled WGS sequence"/>
</dbReference>
<evidence type="ECO:0000313" key="6">
    <source>
        <dbReference type="EMBL" id="SEO77455.1"/>
    </source>
</evidence>
<dbReference type="EMBL" id="FODY01000005">
    <property type="protein sequence ID" value="SEO77455.1"/>
    <property type="molecule type" value="Genomic_DNA"/>
</dbReference>
<evidence type="ECO:0000256" key="3">
    <source>
        <dbReference type="ARBA" id="ARBA00023211"/>
    </source>
</evidence>
<dbReference type="GO" id="GO:0005829">
    <property type="term" value="C:cytosol"/>
    <property type="evidence" value="ECO:0007669"/>
    <property type="project" value="TreeGrafter"/>
</dbReference>
<dbReference type="AlphaFoldDB" id="A0A1H8SFV3"/>
<keyword evidence="2" id="KW-0479">Metal-binding</keyword>
<dbReference type="RefSeq" id="WP_091744729.1">
    <property type="nucleotide sequence ID" value="NZ_FODY01000005.1"/>
</dbReference>
<feature type="domain" description="Metalloenzyme" evidence="5">
    <location>
        <begin position="197"/>
        <end position="300"/>
    </location>
</feature>
<keyword evidence="4" id="KW-0413">Isomerase</keyword>
<dbReference type="GO" id="GO:0043094">
    <property type="term" value="P:metabolic compound salvage"/>
    <property type="evidence" value="ECO:0007669"/>
    <property type="project" value="InterPro"/>
</dbReference>
<dbReference type="Gene3D" id="3.40.720.10">
    <property type="entry name" value="Alkaline Phosphatase, subunit A"/>
    <property type="match status" value="1"/>
</dbReference>
<dbReference type="InterPro" id="IPR017850">
    <property type="entry name" value="Alkaline_phosphatase_core_sf"/>
</dbReference>
<evidence type="ECO:0000256" key="1">
    <source>
        <dbReference type="ARBA" id="ARBA00010373"/>
    </source>
</evidence>
<dbReference type="OrthoDB" id="9778226at2"/>
<dbReference type="SUPFAM" id="SSF53649">
    <property type="entry name" value="Alkaline phosphatase-like"/>
    <property type="match status" value="1"/>
</dbReference>
<dbReference type="Pfam" id="PF01676">
    <property type="entry name" value="Metalloenzyme"/>
    <property type="match status" value="1"/>
</dbReference>
<evidence type="ECO:0000256" key="2">
    <source>
        <dbReference type="ARBA" id="ARBA00022723"/>
    </source>
</evidence>
<keyword evidence="7" id="KW-1185">Reference proteome</keyword>
<gene>
    <name evidence="6" type="ORF">SAMN04490178_10536</name>
</gene>
<organism evidence="6 7">
    <name type="scientific">Propionispora vibrioides</name>
    <dbReference type="NCBI Taxonomy" id="112903"/>
    <lineage>
        <taxon>Bacteria</taxon>
        <taxon>Bacillati</taxon>
        <taxon>Bacillota</taxon>
        <taxon>Negativicutes</taxon>
        <taxon>Selenomonadales</taxon>
        <taxon>Sporomusaceae</taxon>
        <taxon>Propionispora</taxon>
    </lineage>
</organism>